<organism evidence="16 17">
    <name type="scientific">Caulobacter flavus</name>
    <dbReference type="NCBI Taxonomy" id="1679497"/>
    <lineage>
        <taxon>Bacteria</taxon>
        <taxon>Pseudomonadati</taxon>
        <taxon>Pseudomonadota</taxon>
        <taxon>Alphaproteobacteria</taxon>
        <taxon>Caulobacterales</taxon>
        <taxon>Caulobacteraceae</taxon>
        <taxon>Caulobacter</taxon>
    </lineage>
</organism>
<evidence type="ECO:0000256" key="5">
    <source>
        <dbReference type="ARBA" id="ARBA00022692"/>
    </source>
</evidence>
<keyword evidence="16" id="KW-0675">Receptor</keyword>
<feature type="domain" description="TonB-dependent receptor plug" evidence="14">
    <location>
        <begin position="119"/>
        <end position="228"/>
    </location>
</feature>
<evidence type="ECO:0000313" key="18">
    <source>
        <dbReference type="Proteomes" id="UP000281192"/>
    </source>
</evidence>
<evidence type="ECO:0000256" key="12">
    <source>
        <dbReference type="RuleBase" id="RU003357"/>
    </source>
</evidence>
<evidence type="ECO:0000313" key="16">
    <source>
        <dbReference type="EMBL" id="PLR11237.1"/>
    </source>
</evidence>
<dbReference type="SUPFAM" id="SSF56935">
    <property type="entry name" value="Porins"/>
    <property type="match status" value="1"/>
</dbReference>
<dbReference type="EMBL" id="PJRQ01000035">
    <property type="protein sequence ID" value="PLR11237.1"/>
    <property type="molecule type" value="Genomic_DNA"/>
</dbReference>
<dbReference type="KEGG" id="cfh:C1707_07515"/>
<keyword evidence="2 11" id="KW-0813">Transport</keyword>
<keyword evidence="6" id="KW-0408">Iron</keyword>
<dbReference type="InterPro" id="IPR036942">
    <property type="entry name" value="Beta-barrel_TonB_sf"/>
</dbReference>
<dbReference type="PROSITE" id="PS52016">
    <property type="entry name" value="TONB_DEPENDENT_REC_3"/>
    <property type="match status" value="1"/>
</dbReference>
<comment type="similarity">
    <text evidence="11 12">Belongs to the TonB-dependent receptor family.</text>
</comment>
<evidence type="ECO:0000256" key="6">
    <source>
        <dbReference type="ARBA" id="ARBA00023004"/>
    </source>
</evidence>
<dbReference type="InterPro" id="IPR012910">
    <property type="entry name" value="Plug_dom"/>
</dbReference>
<evidence type="ECO:0000256" key="1">
    <source>
        <dbReference type="ARBA" id="ARBA00004571"/>
    </source>
</evidence>
<evidence type="ECO:0000256" key="2">
    <source>
        <dbReference type="ARBA" id="ARBA00022448"/>
    </source>
</evidence>
<keyword evidence="8 12" id="KW-0798">TonB box</keyword>
<keyword evidence="4" id="KW-0410">Iron transport</keyword>
<dbReference type="InterPro" id="IPR000531">
    <property type="entry name" value="Beta-barrel_TonB"/>
</dbReference>
<dbReference type="PANTHER" id="PTHR32552:SF81">
    <property type="entry name" value="TONB-DEPENDENT OUTER MEMBRANE RECEPTOR"/>
    <property type="match status" value="1"/>
</dbReference>
<dbReference type="Gene3D" id="2.40.170.20">
    <property type="entry name" value="TonB-dependent receptor, beta-barrel domain"/>
    <property type="match status" value="1"/>
</dbReference>
<keyword evidence="7" id="KW-0406">Ion transport</keyword>
<keyword evidence="9 11" id="KW-0472">Membrane</keyword>
<evidence type="ECO:0000313" key="17">
    <source>
        <dbReference type="Proteomes" id="UP000234483"/>
    </source>
</evidence>
<evidence type="ECO:0000256" key="7">
    <source>
        <dbReference type="ARBA" id="ARBA00023065"/>
    </source>
</evidence>
<feature type="domain" description="TonB-dependent receptor-like beta-barrel" evidence="13">
    <location>
        <begin position="362"/>
        <end position="811"/>
    </location>
</feature>
<proteinExistence type="inferred from homology"/>
<evidence type="ECO:0000259" key="14">
    <source>
        <dbReference type="Pfam" id="PF07715"/>
    </source>
</evidence>
<evidence type="ECO:0000256" key="3">
    <source>
        <dbReference type="ARBA" id="ARBA00022452"/>
    </source>
</evidence>
<gene>
    <name evidence="15" type="ORF">C1707_07515</name>
    <name evidence="16" type="ORF">CFHF_16380</name>
</gene>
<keyword evidence="10 11" id="KW-0998">Cell outer membrane</keyword>
<evidence type="ECO:0000256" key="4">
    <source>
        <dbReference type="ARBA" id="ARBA00022496"/>
    </source>
</evidence>
<protein>
    <submittedName>
        <fullName evidence="16">TonB-dependent receptor</fullName>
    </submittedName>
</protein>
<keyword evidence="3 11" id="KW-1134">Transmembrane beta strand</keyword>
<dbReference type="CDD" id="cd01347">
    <property type="entry name" value="ligand_gated_channel"/>
    <property type="match status" value="1"/>
</dbReference>
<keyword evidence="5 11" id="KW-0812">Transmembrane</keyword>
<comment type="subcellular location">
    <subcellularLocation>
        <location evidence="1 11">Cell outer membrane</location>
        <topology evidence="1 11">Multi-pass membrane protein</topology>
    </subcellularLocation>
</comment>
<reference evidence="15 18" key="2">
    <citation type="submission" date="2018-01" db="EMBL/GenBank/DDBJ databases">
        <title>Complete genome sequence of Caulobacter flavus RHGG3.</title>
        <authorList>
            <person name="Yang E."/>
        </authorList>
    </citation>
    <scope>NUCLEOTIDE SEQUENCE [LARGE SCALE GENOMIC DNA]</scope>
    <source>
        <strain evidence="15 18">RHGG3</strain>
    </source>
</reference>
<name>A0A2N5CR93_9CAUL</name>
<evidence type="ECO:0000259" key="13">
    <source>
        <dbReference type="Pfam" id="PF00593"/>
    </source>
</evidence>
<dbReference type="GO" id="GO:0009279">
    <property type="term" value="C:cell outer membrane"/>
    <property type="evidence" value="ECO:0007669"/>
    <property type="project" value="UniProtKB-SubCell"/>
</dbReference>
<evidence type="ECO:0000313" key="15">
    <source>
        <dbReference type="EMBL" id="AYV46110.1"/>
    </source>
</evidence>
<reference evidence="16 17" key="1">
    <citation type="submission" date="2017-12" db="EMBL/GenBank/DDBJ databases">
        <title>The genome sequence of Caulobacter flavus CGMCC1 15093.</title>
        <authorList>
            <person name="Gao J."/>
            <person name="Mao X."/>
            <person name="Sun J."/>
        </authorList>
    </citation>
    <scope>NUCLEOTIDE SEQUENCE [LARGE SCALE GENOMIC DNA]</scope>
    <source>
        <strain evidence="16 17">CGMCC1 15093</strain>
    </source>
</reference>
<dbReference type="EMBL" id="CP026100">
    <property type="protein sequence ID" value="AYV46110.1"/>
    <property type="molecule type" value="Genomic_DNA"/>
</dbReference>
<keyword evidence="18" id="KW-1185">Reference proteome</keyword>
<dbReference type="InterPro" id="IPR039426">
    <property type="entry name" value="TonB-dep_rcpt-like"/>
</dbReference>
<dbReference type="OrthoDB" id="9760333at2"/>
<dbReference type="Proteomes" id="UP000234483">
    <property type="component" value="Unassembled WGS sequence"/>
</dbReference>
<dbReference type="AlphaFoldDB" id="A0A2N5CR93"/>
<evidence type="ECO:0000256" key="10">
    <source>
        <dbReference type="ARBA" id="ARBA00023237"/>
    </source>
</evidence>
<accession>A0A2N5CR93</accession>
<dbReference type="PANTHER" id="PTHR32552">
    <property type="entry name" value="FERRICHROME IRON RECEPTOR-RELATED"/>
    <property type="match status" value="1"/>
</dbReference>
<evidence type="ECO:0000256" key="9">
    <source>
        <dbReference type="ARBA" id="ARBA00023136"/>
    </source>
</evidence>
<sequence>MSAPQPGPHTTPQKNWPVAEPFSISPIGIGRYHRTPIAEWRYLELRGHYVTIGLSAQRLGRAALLGALLSTTASLALAAEAPAAPAATAPADPADPAANDDASLVGQVFVTARRREESAQEVPIALTVTSAETLTQTGVNSIVALTQLVPTLQVLSPNPRNTALTIRGLGASYGLANDGLEQGVGIYVDQVYNSRPGAATLDFIDIQQIEVLRGPQGTLFGKNTTAGALNISTRDATQEFEADIEASYGSLNFRQFKATAAGPIVKDKLAARLSFVGTWRDGDLYNPKSNSYQNARASTGYRGQLKFTPNEQLTVRLYGDYAVQQPECCTQVYVTVGTTLKPAAQQYAALAAGKNYTVASTNPYDRISDIDDPIQADQWVNGLSAVADYDFGAVTLTSVTAHREWDWEPRNDRDYTALDVTRRSNNPSHQKQFSQEFRLSNNGGQAFDWTVGLYYFDQNVTTHGVTEYGSDASYWLLPATNTPASLLEGYTVFNDSTIDTTSYAAFGQLTWKVSDRLSVTPGVRYTQEKKDGAYVQTTTGGSVTTDTTLLNRRLGIARPQNFAAKTDDGAWSGQIAVVYALTKDVNAYATVSSGNKSGGINMTALPLTSAGTPSLAAAVIRPEKVTTIDVGLKTQWFDRLVTANVAAFATDVKDFQANVVDSGPGALRGYLANVEKVEVRGVELDASTRSIGGFKFYGNLAYTDGKYASFKNGPCPLEKIGTSTAACDLSGKELPGLSKWAGSAGAEYRAKTSLGRLTGEAYAGVDASFRSAYYADSSDSQYTRIKAYEIVNLRAGFQSESGWEAFVSVRNAFDAEYLQNITVVSGNSGLVVGTPGDARAVAFTLRASY</sequence>
<evidence type="ECO:0000256" key="11">
    <source>
        <dbReference type="PROSITE-ProRule" id="PRU01360"/>
    </source>
</evidence>
<evidence type="ECO:0000256" key="8">
    <source>
        <dbReference type="ARBA" id="ARBA00023077"/>
    </source>
</evidence>
<dbReference type="Pfam" id="PF07715">
    <property type="entry name" value="Plug"/>
    <property type="match status" value="1"/>
</dbReference>
<dbReference type="Pfam" id="PF00593">
    <property type="entry name" value="TonB_dep_Rec_b-barrel"/>
    <property type="match status" value="1"/>
</dbReference>
<dbReference type="Proteomes" id="UP000281192">
    <property type="component" value="Chromosome"/>
</dbReference>
<dbReference type="GO" id="GO:0006826">
    <property type="term" value="P:iron ion transport"/>
    <property type="evidence" value="ECO:0007669"/>
    <property type="project" value="UniProtKB-KW"/>
</dbReference>